<feature type="transmembrane region" description="Helical" evidence="9">
    <location>
        <begin position="14"/>
        <end position="34"/>
    </location>
</feature>
<evidence type="ECO:0000313" key="14">
    <source>
        <dbReference type="Proteomes" id="UP000578819"/>
    </source>
</evidence>
<evidence type="ECO:0000256" key="5">
    <source>
        <dbReference type="ARBA" id="ARBA00022741"/>
    </source>
</evidence>
<evidence type="ECO:0000256" key="8">
    <source>
        <dbReference type="ARBA" id="ARBA00023012"/>
    </source>
</evidence>
<evidence type="ECO:0000259" key="12">
    <source>
        <dbReference type="Pfam" id="PF23539"/>
    </source>
</evidence>
<dbReference type="PANTHER" id="PTHR24421:SF10">
    <property type="entry name" value="NITRATE_NITRITE SENSOR PROTEIN NARQ"/>
    <property type="match status" value="1"/>
</dbReference>
<evidence type="ECO:0000259" key="11">
    <source>
        <dbReference type="Pfam" id="PF07730"/>
    </source>
</evidence>
<dbReference type="CDD" id="cd16917">
    <property type="entry name" value="HATPase_UhpB-NarQ-NarX-like"/>
    <property type="match status" value="1"/>
</dbReference>
<evidence type="ECO:0000256" key="2">
    <source>
        <dbReference type="ARBA" id="ARBA00012438"/>
    </source>
</evidence>
<keyword evidence="9" id="KW-0472">Membrane</keyword>
<feature type="transmembrane region" description="Helical" evidence="9">
    <location>
        <begin position="69"/>
        <end position="90"/>
    </location>
</feature>
<evidence type="ECO:0000313" key="13">
    <source>
        <dbReference type="EMBL" id="MBB4958840.1"/>
    </source>
</evidence>
<reference evidence="13 14" key="1">
    <citation type="submission" date="2020-08" db="EMBL/GenBank/DDBJ databases">
        <title>Sequencing the genomes of 1000 actinobacteria strains.</title>
        <authorList>
            <person name="Klenk H.-P."/>
        </authorList>
    </citation>
    <scope>NUCLEOTIDE SEQUENCE [LARGE SCALE GENOMIC DNA]</scope>
    <source>
        <strain evidence="13 14">DSM 45886</strain>
    </source>
</reference>
<dbReference type="Pfam" id="PF23539">
    <property type="entry name" value="DUF7134"/>
    <property type="match status" value="1"/>
</dbReference>
<feature type="domain" description="Histidine kinase/HSP90-like ATPase" evidence="10">
    <location>
        <begin position="307"/>
        <end position="392"/>
    </location>
</feature>
<evidence type="ECO:0000256" key="9">
    <source>
        <dbReference type="SAM" id="Phobius"/>
    </source>
</evidence>
<keyword evidence="7" id="KW-0067">ATP-binding</keyword>
<feature type="domain" description="DUF7134" evidence="12">
    <location>
        <begin position="17"/>
        <end position="157"/>
    </location>
</feature>
<dbReference type="SUPFAM" id="SSF55874">
    <property type="entry name" value="ATPase domain of HSP90 chaperone/DNA topoisomerase II/histidine kinase"/>
    <property type="match status" value="1"/>
</dbReference>
<dbReference type="RefSeq" id="WP_184534868.1">
    <property type="nucleotide sequence ID" value="NZ_JACHJW010000001.1"/>
</dbReference>
<dbReference type="InterPro" id="IPR050482">
    <property type="entry name" value="Sensor_HK_TwoCompSys"/>
</dbReference>
<keyword evidence="8" id="KW-0902">Two-component regulatory system</keyword>
<organism evidence="13 14">
    <name type="scientific">Micromonospora polyrhachis</name>
    <dbReference type="NCBI Taxonomy" id="1282883"/>
    <lineage>
        <taxon>Bacteria</taxon>
        <taxon>Bacillati</taxon>
        <taxon>Actinomycetota</taxon>
        <taxon>Actinomycetes</taxon>
        <taxon>Micromonosporales</taxon>
        <taxon>Micromonosporaceae</taxon>
        <taxon>Micromonospora</taxon>
    </lineage>
</organism>
<dbReference type="InterPro" id="IPR011712">
    <property type="entry name" value="Sig_transdc_His_kin_sub3_dim/P"/>
</dbReference>
<evidence type="ECO:0000256" key="6">
    <source>
        <dbReference type="ARBA" id="ARBA00022777"/>
    </source>
</evidence>
<dbReference type="GO" id="GO:0000155">
    <property type="term" value="F:phosphorelay sensor kinase activity"/>
    <property type="evidence" value="ECO:0007669"/>
    <property type="project" value="InterPro"/>
</dbReference>
<keyword evidence="5" id="KW-0547">Nucleotide-binding</keyword>
<dbReference type="GO" id="GO:0016020">
    <property type="term" value="C:membrane"/>
    <property type="evidence" value="ECO:0007669"/>
    <property type="project" value="InterPro"/>
</dbReference>
<dbReference type="Proteomes" id="UP000578819">
    <property type="component" value="Unassembled WGS sequence"/>
</dbReference>
<dbReference type="Pfam" id="PF07730">
    <property type="entry name" value="HisKA_3"/>
    <property type="match status" value="1"/>
</dbReference>
<evidence type="ECO:0000256" key="1">
    <source>
        <dbReference type="ARBA" id="ARBA00000085"/>
    </source>
</evidence>
<evidence type="ECO:0000256" key="7">
    <source>
        <dbReference type="ARBA" id="ARBA00022840"/>
    </source>
</evidence>
<dbReference type="Gene3D" id="1.20.5.1930">
    <property type="match status" value="1"/>
</dbReference>
<evidence type="ECO:0000259" key="10">
    <source>
        <dbReference type="Pfam" id="PF02518"/>
    </source>
</evidence>
<dbReference type="Gene3D" id="3.30.565.10">
    <property type="entry name" value="Histidine kinase-like ATPase, C-terminal domain"/>
    <property type="match status" value="1"/>
</dbReference>
<dbReference type="AlphaFoldDB" id="A0A7W7SQ08"/>
<dbReference type="PANTHER" id="PTHR24421">
    <property type="entry name" value="NITRATE/NITRITE SENSOR PROTEIN NARX-RELATED"/>
    <property type="match status" value="1"/>
</dbReference>
<evidence type="ECO:0000256" key="4">
    <source>
        <dbReference type="ARBA" id="ARBA00022679"/>
    </source>
</evidence>
<dbReference type="EC" id="2.7.13.3" evidence="2"/>
<proteinExistence type="predicted"/>
<comment type="catalytic activity">
    <reaction evidence="1">
        <text>ATP + protein L-histidine = ADP + protein N-phospho-L-histidine.</text>
        <dbReference type="EC" id="2.7.13.3"/>
    </reaction>
</comment>
<dbReference type="Pfam" id="PF02518">
    <property type="entry name" value="HATPase_c"/>
    <property type="match status" value="1"/>
</dbReference>
<name>A0A7W7SQ08_9ACTN</name>
<dbReference type="EMBL" id="JACHJW010000001">
    <property type="protein sequence ID" value="MBB4958840.1"/>
    <property type="molecule type" value="Genomic_DNA"/>
</dbReference>
<evidence type="ECO:0000256" key="3">
    <source>
        <dbReference type="ARBA" id="ARBA00022553"/>
    </source>
</evidence>
<protein>
    <recommendedName>
        <fullName evidence="2">histidine kinase</fullName>
        <ecNumber evidence="2">2.7.13.3</ecNumber>
    </recommendedName>
</protein>
<keyword evidence="14" id="KW-1185">Reference proteome</keyword>
<dbReference type="GO" id="GO:0005524">
    <property type="term" value="F:ATP binding"/>
    <property type="evidence" value="ECO:0007669"/>
    <property type="project" value="UniProtKB-KW"/>
</dbReference>
<dbReference type="GO" id="GO:0046983">
    <property type="term" value="F:protein dimerization activity"/>
    <property type="evidence" value="ECO:0007669"/>
    <property type="project" value="InterPro"/>
</dbReference>
<comment type="caution">
    <text evidence="13">The sequence shown here is derived from an EMBL/GenBank/DDBJ whole genome shotgun (WGS) entry which is preliminary data.</text>
</comment>
<keyword evidence="3" id="KW-0597">Phosphoprotein</keyword>
<keyword evidence="6 13" id="KW-0418">Kinase</keyword>
<keyword evidence="9" id="KW-0812">Transmembrane</keyword>
<feature type="domain" description="Signal transduction histidine kinase subgroup 3 dimerisation and phosphoacceptor" evidence="11">
    <location>
        <begin position="188"/>
        <end position="254"/>
    </location>
</feature>
<dbReference type="InterPro" id="IPR003594">
    <property type="entry name" value="HATPase_dom"/>
</dbReference>
<accession>A0A7W7SQ08</accession>
<dbReference type="InterPro" id="IPR036890">
    <property type="entry name" value="HATPase_C_sf"/>
</dbReference>
<keyword evidence="9" id="KW-1133">Transmembrane helix</keyword>
<gene>
    <name evidence="13" type="ORF">FHR38_002573</name>
</gene>
<keyword evidence="4" id="KW-0808">Transferase</keyword>
<feature type="transmembrane region" description="Helical" evidence="9">
    <location>
        <begin position="111"/>
        <end position="133"/>
    </location>
</feature>
<dbReference type="InterPro" id="IPR055558">
    <property type="entry name" value="DUF7134"/>
</dbReference>
<sequence length="433" mass="45921">MLTWDQLRQRLSDVPSILVDGAIATGIIVVTSWLGRDYHTPGFREFDTVALALTCLANLPLALRRRAPMLVLLTSCAAVTWFFSLGYVPSYNVYGPLLALYTVAAMRSTRMTLVGVAVTAGVLFSSGMAIGSYTVWSSLAQALVSTAVAWLFGTGARRLADRNQRLLDLTEQLRREREDRAHRAVVAERVRIARELHDVVAHHVSVVSVQANLARYVLSSDLATTGRALDTIVDTSHEALEEMRRMLALLRVPETDRHGEGRSHAPAPGLARLDELVERVRSAGVPVRVVVVGTAAPLPSGADLCAYRIVQESLTNVLKHAGGAQAVVRLDYGEPGQLTMQVSDDGPGATPGPVTGHGLVGMGERAALYGGSLQAGPGPAGGFLVTLTLPVPAIPAIPADTGVVEDVDVVANMDVPANTDVARSTPTGPGRAD</sequence>